<dbReference type="SUPFAM" id="SSF101744">
    <property type="entry name" value="Rof/RNase P subunit-like"/>
    <property type="match status" value="1"/>
</dbReference>
<dbReference type="InterPro" id="IPR009778">
    <property type="entry name" value="ROF"/>
</dbReference>
<proteinExistence type="predicted"/>
<accession>A0AA95K742</accession>
<dbReference type="AlphaFoldDB" id="A0AA95K742"/>
<dbReference type="Pfam" id="PF07073">
    <property type="entry name" value="ROF"/>
    <property type="match status" value="1"/>
</dbReference>
<dbReference type="Gene3D" id="2.30.30.400">
    <property type="entry name" value="Rof-like"/>
    <property type="match status" value="1"/>
</dbReference>
<sequence length="88" mass="9998">MSKDTEYKPINCDDYDYLELACQHSLQLTIKLNNGEIIEGKAIDLLLKKQVEYLVVEAANEKKQLRLDHIVSFSHPEIGDIVIDHSGS</sequence>
<gene>
    <name evidence="1" type="primary">rof</name>
    <name evidence="1" type="ORF">QE207_14695</name>
    <name evidence="2" type="ORF">QE210_02675</name>
</gene>
<organism evidence="1 3">
    <name type="scientific">Arsenophonus nasoniae</name>
    <name type="common">son-killer infecting Nasonia vitripennis</name>
    <dbReference type="NCBI Taxonomy" id="638"/>
    <lineage>
        <taxon>Bacteria</taxon>
        <taxon>Pseudomonadati</taxon>
        <taxon>Pseudomonadota</taxon>
        <taxon>Gammaproteobacteria</taxon>
        <taxon>Enterobacterales</taxon>
        <taxon>Morganellaceae</taxon>
        <taxon>Arsenophonus</taxon>
    </lineage>
</organism>
<protein>
    <submittedName>
        <fullName evidence="1">Rho-binding antiterminator</fullName>
    </submittedName>
</protein>
<evidence type="ECO:0000313" key="2">
    <source>
        <dbReference type="EMBL" id="WGM02045.1"/>
    </source>
</evidence>
<dbReference type="RefSeq" id="WP_280625416.1">
    <property type="nucleotide sequence ID" value="NZ_CP123498.1"/>
</dbReference>
<evidence type="ECO:0000313" key="3">
    <source>
        <dbReference type="Proteomes" id="UP001177597"/>
    </source>
</evidence>
<dbReference type="InterPro" id="IPR038626">
    <property type="entry name" value="Rof-like_sf"/>
</dbReference>
<reference evidence="1" key="1">
    <citation type="submission" date="2023-04" db="EMBL/GenBank/DDBJ databases">
        <title>Genome dynamics across the evolutionary transition to endosymbiosis.</title>
        <authorList>
            <person name="Siozios S."/>
            <person name="Nadal-Jimenez P."/>
            <person name="Azagi T."/>
            <person name="Sprong H."/>
            <person name="Frost C.L."/>
            <person name="Parratt S.R."/>
            <person name="Taylor G."/>
            <person name="Brettell L."/>
            <person name="Lew K.C."/>
            <person name="Croft L."/>
            <person name="King K.C."/>
            <person name="Brockhurst M.A."/>
            <person name="Hypsa V."/>
            <person name="Novakova E."/>
            <person name="Darby A.C."/>
            <person name="Hurst G.D.D."/>
        </authorList>
    </citation>
    <scope>NUCLEOTIDE SEQUENCE</scope>
    <source>
        <strain evidence="1">AIh</strain>
        <strain evidence="2">APv</strain>
    </source>
</reference>
<dbReference type="EMBL" id="CP123504">
    <property type="protein sequence ID" value="WGM02045.1"/>
    <property type="molecule type" value="Genomic_DNA"/>
</dbReference>
<dbReference type="EMBL" id="CP123498">
    <property type="protein sequence ID" value="WGL94908.1"/>
    <property type="molecule type" value="Genomic_DNA"/>
</dbReference>
<name>A0AA95K742_9GAMM</name>
<dbReference type="InterPro" id="IPR023534">
    <property type="entry name" value="Rof/RNase_P-like"/>
</dbReference>
<dbReference type="Proteomes" id="UP001177597">
    <property type="component" value="Chromosome"/>
</dbReference>
<dbReference type="NCBIfam" id="NF008636">
    <property type="entry name" value="PRK11625.1"/>
    <property type="match status" value="1"/>
</dbReference>
<dbReference type="Proteomes" id="UP001177595">
    <property type="component" value="Chromosome"/>
</dbReference>
<evidence type="ECO:0000313" key="1">
    <source>
        <dbReference type="EMBL" id="WGL94908.1"/>
    </source>
</evidence>